<accession>A0AAW4W6D9</accession>
<feature type="domain" description="Teneurin-like YD-shell" evidence="7">
    <location>
        <begin position="1324"/>
        <end position="1397"/>
    </location>
</feature>
<keyword evidence="5" id="KW-0472">Membrane</keyword>
<evidence type="ECO:0000259" key="7">
    <source>
        <dbReference type="Pfam" id="PF25023"/>
    </source>
</evidence>
<feature type="domain" description="Carbohydrate-binding module family 96" evidence="6">
    <location>
        <begin position="259"/>
        <end position="401"/>
    </location>
</feature>
<evidence type="ECO:0000256" key="5">
    <source>
        <dbReference type="SAM" id="Phobius"/>
    </source>
</evidence>
<name>A0AAW4W6D9_9FIRM</name>
<dbReference type="Gene3D" id="2.60.120.260">
    <property type="entry name" value="Galactose-binding domain-like"/>
    <property type="match status" value="1"/>
</dbReference>
<dbReference type="Pfam" id="PF25023">
    <property type="entry name" value="TEN_YD-shell"/>
    <property type="match status" value="2"/>
</dbReference>
<evidence type="ECO:0000256" key="2">
    <source>
        <dbReference type="ARBA" id="ARBA00022525"/>
    </source>
</evidence>
<dbReference type="Proteomes" id="UP001198612">
    <property type="component" value="Unassembled WGS sequence"/>
</dbReference>
<feature type="transmembrane region" description="Helical" evidence="5">
    <location>
        <begin position="2103"/>
        <end position="2124"/>
    </location>
</feature>
<keyword evidence="9" id="KW-1185">Reference proteome</keyword>
<keyword evidence="5" id="KW-1133">Transmembrane helix</keyword>
<evidence type="ECO:0000256" key="4">
    <source>
        <dbReference type="ARBA" id="ARBA00022737"/>
    </source>
</evidence>
<dbReference type="InterPro" id="IPR022385">
    <property type="entry name" value="Rhs_assc_core"/>
</dbReference>
<keyword evidence="2" id="KW-0964">Secreted</keyword>
<dbReference type="InterPro" id="IPR050708">
    <property type="entry name" value="T6SS_VgrG/RHS"/>
</dbReference>
<dbReference type="Pfam" id="PF05593">
    <property type="entry name" value="RHS_repeat"/>
    <property type="match status" value="1"/>
</dbReference>
<dbReference type="InterPro" id="IPR056823">
    <property type="entry name" value="TEN-like_YD-shell"/>
</dbReference>
<comment type="subcellular location">
    <subcellularLocation>
        <location evidence="1">Secreted</location>
    </subcellularLocation>
</comment>
<dbReference type="Gene3D" id="2.180.10.10">
    <property type="entry name" value="RHS repeat-associated core"/>
    <property type="match status" value="2"/>
</dbReference>
<dbReference type="InterPro" id="IPR031325">
    <property type="entry name" value="RHS_repeat"/>
</dbReference>
<reference evidence="8 9" key="1">
    <citation type="submission" date="2021-10" db="EMBL/GenBank/DDBJ databases">
        <title>Anaerobic single-cell dispensing facilitates the cultivation of human gut bacteria.</title>
        <authorList>
            <person name="Afrizal A."/>
        </authorList>
    </citation>
    <scope>NUCLEOTIDE SEQUENCE [LARGE SCALE GENOMIC DNA]</scope>
    <source>
        <strain evidence="8 9">CLA-AA-H217</strain>
    </source>
</reference>
<sequence>MEDKKRREIKEERTAASKLFENEDHSFTKEIYLDDVHYQDEEGIWQEMDDTLTEEMDEDTEADQEENMAEEYAASERAEKDFANRKGKWKVVFRKHSRKQGTVSVTKDAYKISWALENAEKVKAEETGTNAVLYPDILPGTDSRFCVRGKSIKEDIILKTPEAIGSFTWLYHTKKLHPVAGNSCVRFVNDAEEEIFAVAAPFMTDSAGKRSENIGIELLDEGKKDRCAIRITPDEEWLKDPERVYPVIVDPITTTSKDVKEIIDACVDSQDAAGTDREGMYLKTRGGDIIQRSYLKFKLPMIKTGDMVINARMLMVSLAKDGKERTVQVHRVLQDWDSANLTWMNKPMYSETVEDICKFTGDEQKYISLDITRLVKEWYQNGRNYGVLLRDSYELSGYTAYLSSDCDSDYTNMRPRIDISYVNYSGLEDYWTYHSQEAGRAGTVYVNDYNGNVIMQHNTMETGGSLMPMGLTQVYNSNDKDIDIGYGYGVRLNYHQTIRKVTIAGTEYYKHTDGDGTVHYFVYDSTKKKWKEETGLDLELILKTGDSDIAYVIKDKEENCLNFMTAGYLRSISDRHGNTLSLKYTNLRIASIADGAGRMTTLTYDTDSAGKANHLIKVTGPDQKSKTFAYTNGCLTSITDIDNSKTTYTYTTTRLLQKIRNVDESEVHYDYYSQNPYRVKKITEYGRGSKEGNSLRLTYGYNSTKFTDRKNRSEIFRFDNSGNLLHVHDGFGHAASARYSKDKNYTNRLQNETKLQSNIIQLLKDPIIQAKTLGWKSYVSDEKNIKASVNTDSQNVKTGTRSLQLTSEVSNQFCSWYQEVSLRKGATYTFSMYMKAVISEIGENGRCFARVEYHDKDGKNVYAVSEGIRKSTGGFIRQKATFKVPEDAADTKVRVFLYMYRVKGTVYGDMAQLECGTTANRCNLIDNGDFYFGSTQGFTGSGTTLADELTTVGTSVYVPVRYAMMVITDFADVYTTPKVSAETKITSIFKNECVVANAFLKDSSGNLWYYVKTRNGQKGYVRSESLCIYMPGGSASNSACTAVENAILRSAPSASAIPVQEGIEKNTCLALRSSVKDSSGNKWYEAGLDIDGKRYYGYISADSVVRLATNTPYGYTYAPVNCYTTPSTASGLVTLPKDTRIRIRGTVTKNNGEVWYAFMPENTEEKKFAYILNTALTISKAPVTDRKATAKVNERVPGLDNHIFKFVGDYESEKRLVKKLDLTGKKGDTYMVNAWGFGTTLPESSVDKGRRFGVEVVFISADGKTKDTHYSNFSPDILDWQFLSDVYVAKNDYASIQVAYTYCHNANHAFVDGIALFREEFGQTYTYDAENNLISVTDAQKNRQKFEYNATGDVTGITDPKGNNFKYEYDAKRRLRTATSAERVRYRLKYDTKGNIVESGCISAADTTETKGTWVARKFTEKKNHVAGVTDTEGNTVSYEWDETTDLLKSLTDGRGNKISYRYDAAQRLSAVSQKVTIGNVQKTVTNAYTYKNDRLASISHNGFAYGFTYDAFGNMLRASIDKKETDAEYSHELVRYEYEEKNGNLAKTIYSNGDYIRYEYDSMDRIQMSYYHSASASAEKRMNHYVYDRSGNLAKVQAYLAGKTYDLEYDFLDRLMRVTDESGQRYQYFYDANNNMTELRVYSDEYGTKTNYSYDKDSRETKTKIMSGKERTVTYDSCGRVAKTEWNTTNPLTLTYGYYSPDKQVGTLPRKITVGSRTLSYTYDANGNITAITDTKGSSTVKESYVYDELNRLIRENSQTQKKTFTYEYDLGGNLVKVCEYPYTTGTLPTKPSATETGTFGQVWRDKLMKWNGVVMQYDSIGNMTKKGNTTFTWTQGRKLESVNNGKKIRYYYDHAGNRVKKTVDNVTTEYCMAGDLLVTEKGEGRRIWYYYDSAANPVSMRVSGKDYFYVRNLQNDVIALIDDTGETVVEYKYNSWGKILSITGSKAGTIGKINPFRYRGYYYDEETGMYYLKNRYYDPEIRRFISADNFKSEKASMETLHNRNLFAYCDDNPLVRADQDGNAWMVAAASFVAGMGLSVGCQMIFEGKNLSEINWITAASAGLGTAMGFLGIGGSTTGAVVSGVTSFASDYYENRDFTSAVINGAVSAGISLIWSAVDNIIVPKQNQKGYLKYMRKDYHDANRRISNMNLSFAEALPLRRAVNEEKNEKMRQLTGKQIISYSRDYLSNRKVNSNIVIRKYGRVIGGGGEYTPGKGMRYMKCYEYLGKLYWLYV</sequence>
<dbReference type="InterPro" id="IPR006530">
    <property type="entry name" value="YD"/>
</dbReference>
<dbReference type="NCBIfam" id="NF033679">
    <property type="entry name" value="DNRLRE_dom"/>
    <property type="match status" value="1"/>
</dbReference>
<keyword evidence="4" id="KW-0677">Repeat</keyword>
<evidence type="ECO:0000259" key="6">
    <source>
        <dbReference type="Pfam" id="PF24517"/>
    </source>
</evidence>
<protein>
    <submittedName>
        <fullName evidence="8">DNRLRE domain-containing protein</fullName>
    </submittedName>
</protein>
<evidence type="ECO:0000313" key="9">
    <source>
        <dbReference type="Proteomes" id="UP001198612"/>
    </source>
</evidence>
<proteinExistence type="predicted"/>
<dbReference type="EMBL" id="JAJEQQ010000031">
    <property type="protein sequence ID" value="MCC2229005.1"/>
    <property type="molecule type" value="Genomic_DNA"/>
</dbReference>
<dbReference type="RefSeq" id="WP_227589095.1">
    <property type="nucleotide sequence ID" value="NZ_JAJEQQ010000031.1"/>
</dbReference>
<feature type="transmembrane region" description="Helical" evidence="5">
    <location>
        <begin position="2025"/>
        <end position="2047"/>
    </location>
</feature>
<dbReference type="NCBIfam" id="TIGR01643">
    <property type="entry name" value="YD_repeat_2x"/>
    <property type="match status" value="3"/>
</dbReference>
<dbReference type="PANTHER" id="PTHR32305:SF15">
    <property type="entry name" value="PROTEIN RHSA-RELATED"/>
    <property type="match status" value="1"/>
</dbReference>
<dbReference type="InterPro" id="IPR055372">
    <property type="entry name" value="CBM96"/>
</dbReference>
<gene>
    <name evidence="8" type="ORF">LKD40_14535</name>
</gene>
<evidence type="ECO:0000313" key="8">
    <source>
        <dbReference type="EMBL" id="MCC2229005.1"/>
    </source>
</evidence>
<dbReference type="GO" id="GO:0005576">
    <property type="term" value="C:extracellular region"/>
    <property type="evidence" value="ECO:0007669"/>
    <property type="project" value="UniProtKB-SubCell"/>
</dbReference>
<organism evidence="8 9">
    <name type="scientific">Blautia fusiformis</name>
    <dbReference type="NCBI Taxonomy" id="2881264"/>
    <lineage>
        <taxon>Bacteria</taxon>
        <taxon>Bacillati</taxon>
        <taxon>Bacillota</taxon>
        <taxon>Clostridia</taxon>
        <taxon>Lachnospirales</taxon>
        <taxon>Lachnospiraceae</taxon>
        <taxon>Blautia</taxon>
    </lineage>
</organism>
<dbReference type="NCBIfam" id="TIGR03696">
    <property type="entry name" value="Rhs_assc_core"/>
    <property type="match status" value="1"/>
</dbReference>
<evidence type="ECO:0000256" key="3">
    <source>
        <dbReference type="ARBA" id="ARBA00022729"/>
    </source>
</evidence>
<dbReference type="PANTHER" id="PTHR32305">
    <property type="match status" value="1"/>
</dbReference>
<dbReference type="Pfam" id="PF24517">
    <property type="entry name" value="CBM96"/>
    <property type="match status" value="1"/>
</dbReference>
<keyword evidence="5" id="KW-0812">Transmembrane</keyword>
<keyword evidence="3" id="KW-0732">Signal</keyword>
<evidence type="ECO:0000256" key="1">
    <source>
        <dbReference type="ARBA" id="ARBA00004613"/>
    </source>
</evidence>
<feature type="transmembrane region" description="Helical" evidence="5">
    <location>
        <begin position="2059"/>
        <end position="2083"/>
    </location>
</feature>
<feature type="domain" description="Teneurin-like YD-shell" evidence="7">
    <location>
        <begin position="1742"/>
        <end position="2014"/>
    </location>
</feature>
<comment type="caution">
    <text evidence="8">The sequence shown here is derived from an EMBL/GenBank/DDBJ whole genome shotgun (WGS) entry which is preliminary data.</text>
</comment>